<proteinExistence type="predicted"/>
<sequence length="313" mass="32917">MRAGVFSARRRVSPTPATAAEVRALTQRLALGTAQFGLAYGLNNHAGQPTPAAVAEVLAAAQAAGLTLLDTAAAYGDSETRLGELAGKNSAFDLITKVAAGPPAQVTQHLAESLARLRRPRVYGVLFHAFGPLQAAPAAWQALQAARASGQVQRIGVSLYHPHEAEWLLAQNWDIDLVQVPYSVLDQRFAAVLPRLAARGVEVHVRSAFLQGLLLREPATLPEFFLPLAPKLTQLRALAAAANIPLPAALLLFAAGAPGVARAVIGVDSVANLHENLAAAAYAAAAETLRPTLTALAETTDTFILPYAWPPRP</sequence>
<dbReference type="InterPro" id="IPR036812">
    <property type="entry name" value="NAD(P)_OxRdtase_dom_sf"/>
</dbReference>
<dbReference type="PANTHER" id="PTHR42686">
    <property type="entry name" value="GH17980P-RELATED"/>
    <property type="match status" value="1"/>
</dbReference>
<gene>
    <name evidence="2" type="ORF">GO988_03510</name>
</gene>
<dbReference type="SUPFAM" id="SSF51430">
    <property type="entry name" value="NAD(P)-linked oxidoreductase"/>
    <property type="match status" value="1"/>
</dbReference>
<accession>A0A7K1TAH0</accession>
<evidence type="ECO:0000313" key="2">
    <source>
        <dbReference type="EMBL" id="MVN75385.1"/>
    </source>
</evidence>
<dbReference type="PANTHER" id="PTHR42686:SF1">
    <property type="entry name" value="GH17980P-RELATED"/>
    <property type="match status" value="1"/>
</dbReference>
<keyword evidence="3" id="KW-1185">Reference proteome</keyword>
<name>A0A7K1TAH0_9BACT</name>
<organism evidence="2 3">
    <name type="scientific">Hymenobacter ginkgonis</name>
    <dbReference type="NCBI Taxonomy" id="2682976"/>
    <lineage>
        <taxon>Bacteria</taxon>
        <taxon>Pseudomonadati</taxon>
        <taxon>Bacteroidota</taxon>
        <taxon>Cytophagia</taxon>
        <taxon>Cytophagales</taxon>
        <taxon>Hymenobacteraceae</taxon>
        <taxon>Hymenobacter</taxon>
    </lineage>
</organism>
<evidence type="ECO:0000259" key="1">
    <source>
        <dbReference type="Pfam" id="PF00248"/>
    </source>
</evidence>
<protein>
    <recommendedName>
        <fullName evidence="1">NADP-dependent oxidoreductase domain-containing protein</fullName>
    </recommendedName>
</protein>
<dbReference type="InterPro" id="IPR020471">
    <property type="entry name" value="AKR"/>
</dbReference>
<dbReference type="AlphaFoldDB" id="A0A7K1TAH0"/>
<dbReference type="InterPro" id="IPR023210">
    <property type="entry name" value="NADP_OxRdtase_dom"/>
</dbReference>
<dbReference type="Gene3D" id="3.20.20.100">
    <property type="entry name" value="NADP-dependent oxidoreductase domain"/>
    <property type="match status" value="1"/>
</dbReference>
<dbReference type="Proteomes" id="UP000441336">
    <property type="component" value="Unassembled WGS sequence"/>
</dbReference>
<comment type="caution">
    <text evidence="2">The sequence shown here is derived from an EMBL/GenBank/DDBJ whole genome shotgun (WGS) entry which is preliminary data.</text>
</comment>
<dbReference type="CDD" id="cd19097">
    <property type="entry name" value="AKR_unchar"/>
    <property type="match status" value="1"/>
</dbReference>
<evidence type="ECO:0000313" key="3">
    <source>
        <dbReference type="Proteomes" id="UP000441336"/>
    </source>
</evidence>
<dbReference type="GO" id="GO:0005829">
    <property type="term" value="C:cytosol"/>
    <property type="evidence" value="ECO:0007669"/>
    <property type="project" value="TreeGrafter"/>
</dbReference>
<dbReference type="GO" id="GO:0016491">
    <property type="term" value="F:oxidoreductase activity"/>
    <property type="evidence" value="ECO:0007669"/>
    <property type="project" value="InterPro"/>
</dbReference>
<feature type="domain" description="NADP-dependent oxidoreductase" evidence="1">
    <location>
        <begin position="28"/>
        <end position="281"/>
    </location>
</feature>
<dbReference type="EMBL" id="WQKZ01000001">
    <property type="protein sequence ID" value="MVN75385.1"/>
    <property type="molecule type" value="Genomic_DNA"/>
</dbReference>
<dbReference type="Pfam" id="PF00248">
    <property type="entry name" value="Aldo_ket_red"/>
    <property type="match status" value="1"/>
</dbReference>
<reference evidence="2 3" key="1">
    <citation type="submission" date="2019-12" db="EMBL/GenBank/DDBJ databases">
        <title>Hymenobacter sp. HMF4947 Genome sequencing and assembly.</title>
        <authorList>
            <person name="Kang H."/>
            <person name="Cha I."/>
            <person name="Kim H."/>
            <person name="Joh K."/>
        </authorList>
    </citation>
    <scope>NUCLEOTIDE SEQUENCE [LARGE SCALE GENOMIC DNA]</scope>
    <source>
        <strain evidence="2 3">HMF4947</strain>
    </source>
</reference>